<dbReference type="SUPFAM" id="SSF56770">
    <property type="entry name" value="HydA/Nqo6-like"/>
    <property type="match status" value="1"/>
</dbReference>
<keyword evidence="3" id="KW-1003">Cell membrane</keyword>
<evidence type="ECO:0000313" key="10">
    <source>
        <dbReference type="EMBL" id="SMF88693.1"/>
    </source>
</evidence>
<comment type="similarity">
    <text evidence="2">Belongs to the complex I 20 kDa subunit family.</text>
</comment>
<dbReference type="GO" id="GO:0051539">
    <property type="term" value="F:4 iron, 4 sulfur cluster binding"/>
    <property type="evidence" value="ECO:0007669"/>
    <property type="project" value="UniProtKB-KW"/>
</dbReference>
<evidence type="ECO:0000256" key="1">
    <source>
        <dbReference type="ARBA" id="ARBA00001966"/>
    </source>
</evidence>
<evidence type="ECO:0000259" key="9">
    <source>
        <dbReference type="Pfam" id="PF01058"/>
    </source>
</evidence>
<keyword evidence="7" id="KW-0411">Iron-sulfur</keyword>
<dbReference type="STRING" id="286727.SAMN02982917_6487"/>
<proteinExistence type="inferred from homology"/>
<evidence type="ECO:0000256" key="5">
    <source>
        <dbReference type="ARBA" id="ARBA00022723"/>
    </source>
</evidence>
<keyword evidence="8" id="KW-0472">Membrane</keyword>
<evidence type="ECO:0000256" key="3">
    <source>
        <dbReference type="ARBA" id="ARBA00022475"/>
    </source>
</evidence>
<dbReference type="GO" id="GO:0046872">
    <property type="term" value="F:metal ion binding"/>
    <property type="evidence" value="ECO:0007669"/>
    <property type="project" value="UniProtKB-KW"/>
</dbReference>
<dbReference type="AlphaFoldDB" id="A0A1X7HMS4"/>
<comment type="cofactor">
    <cofactor evidence="1">
        <name>[4Fe-4S] cluster</name>
        <dbReference type="ChEBI" id="CHEBI:49883"/>
    </cofactor>
</comment>
<name>A0A1X7HMS4_9PROT</name>
<evidence type="ECO:0000313" key="11">
    <source>
        <dbReference type="Proteomes" id="UP000192936"/>
    </source>
</evidence>
<dbReference type="InterPro" id="IPR052375">
    <property type="entry name" value="Complex_I_20kDa-like"/>
</dbReference>
<evidence type="ECO:0000256" key="7">
    <source>
        <dbReference type="ARBA" id="ARBA00023014"/>
    </source>
</evidence>
<organism evidence="10 11">
    <name type="scientific">Azospirillum oryzae</name>
    <dbReference type="NCBI Taxonomy" id="286727"/>
    <lineage>
        <taxon>Bacteria</taxon>
        <taxon>Pseudomonadati</taxon>
        <taxon>Pseudomonadota</taxon>
        <taxon>Alphaproteobacteria</taxon>
        <taxon>Rhodospirillales</taxon>
        <taxon>Azospirillaceae</taxon>
        <taxon>Azospirillum</taxon>
    </lineage>
</organism>
<keyword evidence="6" id="KW-0408">Iron</keyword>
<dbReference type="EMBL" id="FXAK01000009">
    <property type="protein sequence ID" value="SMF88693.1"/>
    <property type="molecule type" value="Genomic_DNA"/>
</dbReference>
<dbReference type="Pfam" id="PF01058">
    <property type="entry name" value="Oxidored_q6"/>
    <property type="match status" value="1"/>
</dbReference>
<keyword evidence="5" id="KW-0479">Metal-binding</keyword>
<evidence type="ECO:0000256" key="4">
    <source>
        <dbReference type="ARBA" id="ARBA00022485"/>
    </source>
</evidence>
<dbReference type="OrthoDB" id="9786737at2"/>
<protein>
    <submittedName>
        <fullName evidence="10">Membrane bound hydrogenase subunit mbhJ</fullName>
    </submittedName>
</protein>
<dbReference type="PANTHER" id="PTHR42989:SF1">
    <property type="entry name" value="FORMATE HYDROGENLYASE SUBUNIT 7-RELATED"/>
    <property type="match status" value="1"/>
</dbReference>
<dbReference type="InterPro" id="IPR006137">
    <property type="entry name" value="NADH_UbQ_OxRdtase-like_20kDa"/>
</dbReference>
<accession>A0A1X7HMS4</accession>
<dbReference type="RefSeq" id="WP_085091325.1">
    <property type="nucleotide sequence ID" value="NZ_FXAK01000009.1"/>
</dbReference>
<evidence type="ECO:0000256" key="6">
    <source>
        <dbReference type="ARBA" id="ARBA00023004"/>
    </source>
</evidence>
<dbReference type="NCBIfam" id="NF005012">
    <property type="entry name" value="PRK06411.1"/>
    <property type="match status" value="1"/>
</dbReference>
<reference evidence="10 11" key="1">
    <citation type="submission" date="2017-04" db="EMBL/GenBank/DDBJ databases">
        <authorList>
            <person name="Afonso C.L."/>
            <person name="Miller P.J."/>
            <person name="Scott M.A."/>
            <person name="Spackman E."/>
            <person name="Goraichik I."/>
            <person name="Dimitrov K.M."/>
            <person name="Suarez D.L."/>
            <person name="Swayne D.E."/>
        </authorList>
    </citation>
    <scope>NUCLEOTIDE SEQUENCE [LARGE SCALE GENOMIC DNA]</scope>
    <source>
        <strain evidence="10 11">A2P</strain>
    </source>
</reference>
<keyword evidence="4" id="KW-0004">4Fe-4S</keyword>
<dbReference type="Proteomes" id="UP000192936">
    <property type="component" value="Unassembled WGS sequence"/>
</dbReference>
<sequence>MNLIERVVAISRRRSPWICRLNAGSCNGCDIEITPLLSPRYDAEQLGIELHGTPKHADIVLISGTLTLRSRQAILDIYDQVPNPKAVVALGSCPSSGNVFAGSPLVLSCSLDSVVPVDVWVPGCPPRPQAILDGIARAAKLLEDGATKSQLAKSRLAGSQPESRCGRLS</sequence>
<feature type="domain" description="NADH:ubiquinone oxidoreductase-like 20kDa subunit" evidence="9">
    <location>
        <begin position="26"/>
        <end position="136"/>
    </location>
</feature>
<dbReference type="Gene3D" id="3.40.50.12280">
    <property type="match status" value="1"/>
</dbReference>
<dbReference type="PANTHER" id="PTHR42989">
    <property type="entry name" value="HYDROGENASE-4 COMPONENT I"/>
    <property type="match status" value="1"/>
</dbReference>
<evidence type="ECO:0000256" key="8">
    <source>
        <dbReference type="ARBA" id="ARBA00023136"/>
    </source>
</evidence>
<evidence type="ECO:0000256" key="2">
    <source>
        <dbReference type="ARBA" id="ARBA00009173"/>
    </source>
</evidence>
<gene>
    <name evidence="10" type="ORF">SAMN02982917_6487</name>
</gene>